<gene>
    <name evidence="2" type="ORF">ABZ071_35930</name>
</gene>
<proteinExistence type="predicted"/>
<feature type="compositionally biased region" description="Basic and acidic residues" evidence="1">
    <location>
        <begin position="325"/>
        <end position="338"/>
    </location>
</feature>
<reference evidence="2 3" key="1">
    <citation type="submission" date="2024-06" db="EMBL/GenBank/DDBJ databases">
        <title>The Natural Products Discovery Center: Release of the First 8490 Sequenced Strains for Exploring Actinobacteria Biosynthetic Diversity.</title>
        <authorList>
            <person name="Kalkreuter E."/>
            <person name="Kautsar S.A."/>
            <person name="Yang D."/>
            <person name="Bader C.D."/>
            <person name="Teijaro C.N."/>
            <person name="Fluegel L."/>
            <person name="Davis C.M."/>
            <person name="Simpson J.R."/>
            <person name="Lauterbach L."/>
            <person name="Steele A.D."/>
            <person name="Gui C."/>
            <person name="Meng S."/>
            <person name="Li G."/>
            <person name="Viehrig K."/>
            <person name="Ye F."/>
            <person name="Su P."/>
            <person name="Kiefer A.F."/>
            <person name="Nichols A."/>
            <person name="Cepeda A.J."/>
            <person name="Yan W."/>
            <person name="Fan B."/>
            <person name="Jiang Y."/>
            <person name="Adhikari A."/>
            <person name="Zheng C.-J."/>
            <person name="Schuster L."/>
            <person name="Cowan T.M."/>
            <person name="Smanski M.J."/>
            <person name="Chevrette M.G."/>
            <person name="De Carvalho L.P.S."/>
            <person name="Shen B."/>
        </authorList>
    </citation>
    <scope>NUCLEOTIDE SEQUENCE [LARGE SCALE GENOMIC DNA]</scope>
    <source>
        <strain evidence="2 3">NPDC006286</strain>
    </source>
</reference>
<accession>A0ABV2VWH8</accession>
<evidence type="ECO:0008006" key="4">
    <source>
        <dbReference type="Google" id="ProtNLM"/>
    </source>
</evidence>
<evidence type="ECO:0000256" key="1">
    <source>
        <dbReference type="SAM" id="MobiDB-lite"/>
    </source>
</evidence>
<dbReference type="Gene3D" id="3.20.20.210">
    <property type="match status" value="1"/>
</dbReference>
<protein>
    <recommendedName>
        <fullName evidence="4">Cobalamin-independent methionine synthase MetE C-terminal/archaeal domain-containing protein</fullName>
    </recommendedName>
</protein>
<dbReference type="InterPro" id="IPR038071">
    <property type="entry name" value="UROD/MetE-like_sf"/>
</dbReference>
<sequence length="353" mass="38761">MKNTRKTHLVGTIPAESPRGAMQWALSQLGDSLDMVPDGETHRPDWVLHIVEELRTHPDFELTRDGDWSDYSKTPMFRVRRGHTLRGDDIKLGIEAAFRDSYPIYRELAVAHGRSELPFQVGVPCDLDVAMFALGPARALRHRRAFTDATLGEIRAIHAEAGDQVVFQIEVPAELVFVASVPRFIQPAVAGYLARGIAGLARQAPEGARFGIHLCVGDLQHRALARMRDSGPLVRLANAIAAKWPAGRPLEFVHAPFSAAVEPPPVNPRWYRPLAGLRLPTTTRFIAGCAHERQDLAAQVHVRNLIERMVGRQVDIATSCGLGRRDPAAADSAMRRTAELASSPAATVRESDG</sequence>
<evidence type="ECO:0000313" key="3">
    <source>
        <dbReference type="Proteomes" id="UP001550348"/>
    </source>
</evidence>
<feature type="region of interest" description="Disordered" evidence="1">
    <location>
        <begin position="325"/>
        <end position="353"/>
    </location>
</feature>
<name>A0ABV2VWH8_9ACTN</name>
<dbReference type="SUPFAM" id="SSF51726">
    <property type="entry name" value="UROD/MetE-like"/>
    <property type="match status" value="1"/>
</dbReference>
<comment type="caution">
    <text evidence="2">The sequence shown here is derived from an EMBL/GenBank/DDBJ whole genome shotgun (WGS) entry which is preliminary data.</text>
</comment>
<organism evidence="2 3">
    <name type="scientific">Micromonospora fulviviridis</name>
    <dbReference type="NCBI Taxonomy" id="47860"/>
    <lineage>
        <taxon>Bacteria</taxon>
        <taxon>Bacillati</taxon>
        <taxon>Actinomycetota</taxon>
        <taxon>Actinomycetes</taxon>
        <taxon>Micromonosporales</taxon>
        <taxon>Micromonosporaceae</taxon>
        <taxon>Micromonospora</taxon>
    </lineage>
</organism>
<keyword evidence="3" id="KW-1185">Reference proteome</keyword>
<dbReference type="EMBL" id="JBEXRX010000343">
    <property type="protein sequence ID" value="MEU0157146.1"/>
    <property type="molecule type" value="Genomic_DNA"/>
</dbReference>
<dbReference type="Proteomes" id="UP001550348">
    <property type="component" value="Unassembled WGS sequence"/>
</dbReference>
<evidence type="ECO:0000313" key="2">
    <source>
        <dbReference type="EMBL" id="MEU0157146.1"/>
    </source>
</evidence>
<dbReference type="RefSeq" id="WP_355668607.1">
    <property type="nucleotide sequence ID" value="NZ_JBEXRX010000343.1"/>
</dbReference>